<evidence type="ECO:0000256" key="12">
    <source>
        <dbReference type="SAM" id="SignalP"/>
    </source>
</evidence>
<dbReference type="InterPro" id="IPR000531">
    <property type="entry name" value="Beta-barrel_TonB"/>
</dbReference>
<dbReference type="InterPro" id="IPR008969">
    <property type="entry name" value="CarboxyPept-like_regulatory"/>
</dbReference>
<dbReference type="Gene3D" id="2.170.130.10">
    <property type="entry name" value="TonB-dependent receptor, plug domain"/>
    <property type="match status" value="1"/>
</dbReference>
<dbReference type="InterPro" id="IPR037066">
    <property type="entry name" value="Plug_dom_sf"/>
</dbReference>
<accession>A0A5B8VGN3</accession>
<dbReference type="SUPFAM" id="SSF49464">
    <property type="entry name" value="Carboxypeptidase regulatory domain-like"/>
    <property type="match status" value="1"/>
</dbReference>
<dbReference type="GO" id="GO:0044718">
    <property type="term" value="P:siderophore transmembrane transport"/>
    <property type="evidence" value="ECO:0007669"/>
    <property type="project" value="TreeGrafter"/>
</dbReference>
<evidence type="ECO:0000256" key="10">
    <source>
        <dbReference type="PROSITE-ProRule" id="PRU01360"/>
    </source>
</evidence>
<evidence type="ECO:0000256" key="5">
    <source>
        <dbReference type="ARBA" id="ARBA00022729"/>
    </source>
</evidence>
<keyword evidence="2 10" id="KW-0813">Transport</keyword>
<evidence type="ECO:0000256" key="11">
    <source>
        <dbReference type="RuleBase" id="RU003357"/>
    </source>
</evidence>
<name>A0A5B8VGN3_9BACT</name>
<dbReference type="PANTHER" id="PTHR30069:SF29">
    <property type="entry name" value="HEMOGLOBIN AND HEMOGLOBIN-HAPTOGLOBIN-BINDING PROTEIN 1-RELATED"/>
    <property type="match status" value="1"/>
</dbReference>
<evidence type="ECO:0000313" key="15">
    <source>
        <dbReference type="EMBL" id="QEC70313.1"/>
    </source>
</evidence>
<dbReference type="SUPFAM" id="SSF56935">
    <property type="entry name" value="Porins"/>
    <property type="match status" value="1"/>
</dbReference>
<dbReference type="Pfam" id="PF00593">
    <property type="entry name" value="TonB_dep_Rec_b-barrel"/>
    <property type="match status" value="1"/>
</dbReference>
<dbReference type="EMBL" id="CP042435">
    <property type="protein sequence ID" value="QEC70313.1"/>
    <property type="molecule type" value="Genomic_DNA"/>
</dbReference>
<keyword evidence="3 10" id="KW-1134">Transmembrane beta strand</keyword>
<feature type="domain" description="TonB-dependent receptor-like beta-barrel" evidence="13">
    <location>
        <begin position="448"/>
        <end position="942"/>
    </location>
</feature>
<evidence type="ECO:0000256" key="1">
    <source>
        <dbReference type="ARBA" id="ARBA00004571"/>
    </source>
</evidence>
<organism evidence="15 16">
    <name type="scientific">Panacibacter ginsenosidivorans</name>
    <dbReference type="NCBI Taxonomy" id="1813871"/>
    <lineage>
        <taxon>Bacteria</taxon>
        <taxon>Pseudomonadati</taxon>
        <taxon>Bacteroidota</taxon>
        <taxon>Chitinophagia</taxon>
        <taxon>Chitinophagales</taxon>
        <taxon>Chitinophagaceae</taxon>
        <taxon>Panacibacter</taxon>
    </lineage>
</organism>
<dbReference type="PROSITE" id="PS52016">
    <property type="entry name" value="TONB_DEPENDENT_REC_3"/>
    <property type="match status" value="1"/>
</dbReference>
<feature type="domain" description="TonB-dependent receptor plug" evidence="14">
    <location>
        <begin position="113"/>
        <end position="222"/>
    </location>
</feature>
<dbReference type="Pfam" id="PF07715">
    <property type="entry name" value="Plug"/>
    <property type="match status" value="1"/>
</dbReference>
<keyword evidence="6 11" id="KW-0798">TonB box</keyword>
<evidence type="ECO:0000259" key="14">
    <source>
        <dbReference type="Pfam" id="PF07715"/>
    </source>
</evidence>
<dbReference type="InterPro" id="IPR012910">
    <property type="entry name" value="Plug_dom"/>
</dbReference>
<evidence type="ECO:0000256" key="9">
    <source>
        <dbReference type="ARBA" id="ARBA00023237"/>
    </source>
</evidence>
<dbReference type="Gene3D" id="2.60.40.1120">
    <property type="entry name" value="Carboxypeptidase-like, regulatory domain"/>
    <property type="match status" value="1"/>
</dbReference>
<dbReference type="OrthoDB" id="1109208at2"/>
<dbReference type="Proteomes" id="UP000321533">
    <property type="component" value="Chromosome"/>
</dbReference>
<feature type="chain" id="PRO_5022936119" evidence="12">
    <location>
        <begin position="16"/>
        <end position="969"/>
    </location>
</feature>
<evidence type="ECO:0000256" key="6">
    <source>
        <dbReference type="ARBA" id="ARBA00023077"/>
    </source>
</evidence>
<evidence type="ECO:0000313" key="16">
    <source>
        <dbReference type="Proteomes" id="UP000321533"/>
    </source>
</evidence>
<dbReference type="PANTHER" id="PTHR30069">
    <property type="entry name" value="TONB-DEPENDENT OUTER MEMBRANE RECEPTOR"/>
    <property type="match status" value="1"/>
</dbReference>
<dbReference type="AlphaFoldDB" id="A0A5B8VGN3"/>
<feature type="signal peptide" evidence="12">
    <location>
        <begin position="1"/>
        <end position="15"/>
    </location>
</feature>
<keyword evidence="16" id="KW-1185">Reference proteome</keyword>
<evidence type="ECO:0000256" key="4">
    <source>
        <dbReference type="ARBA" id="ARBA00022692"/>
    </source>
</evidence>
<dbReference type="GO" id="GO:0015344">
    <property type="term" value="F:siderophore uptake transmembrane transporter activity"/>
    <property type="evidence" value="ECO:0007669"/>
    <property type="project" value="TreeGrafter"/>
</dbReference>
<gene>
    <name evidence="15" type="ORF">FRZ67_21070</name>
</gene>
<comment type="similarity">
    <text evidence="10 11">Belongs to the TonB-dependent receptor family.</text>
</comment>
<keyword evidence="9 10" id="KW-0998">Cell outer membrane</keyword>
<dbReference type="KEGG" id="pgin:FRZ67_21070"/>
<reference evidence="15 16" key="1">
    <citation type="journal article" date="2016" name="Int. J. Syst. Evol. Microbiol.">
        <title>Panacibacter ginsenosidivorans gen. nov., sp. nov., with ginsenoside converting activity isolated from soil of a ginseng field.</title>
        <authorList>
            <person name="Siddiqi M.Z."/>
            <person name="Muhammad Shafi S."/>
            <person name="Choi K.D."/>
            <person name="Im W.T."/>
        </authorList>
    </citation>
    <scope>NUCLEOTIDE SEQUENCE [LARGE SCALE GENOMIC DNA]</scope>
    <source>
        <strain evidence="15 16">Gsoil1550</strain>
    </source>
</reference>
<keyword evidence="8 15" id="KW-0675">Receptor</keyword>
<dbReference type="InterPro" id="IPR039426">
    <property type="entry name" value="TonB-dep_rcpt-like"/>
</dbReference>
<evidence type="ECO:0000256" key="7">
    <source>
        <dbReference type="ARBA" id="ARBA00023136"/>
    </source>
</evidence>
<protein>
    <submittedName>
        <fullName evidence="15">TonB-dependent receptor</fullName>
    </submittedName>
</protein>
<evidence type="ECO:0000256" key="3">
    <source>
        <dbReference type="ARBA" id="ARBA00022452"/>
    </source>
</evidence>
<dbReference type="GO" id="GO:0009279">
    <property type="term" value="C:cell outer membrane"/>
    <property type="evidence" value="ECO:0007669"/>
    <property type="project" value="UniProtKB-SubCell"/>
</dbReference>
<proteinExistence type="inferred from homology"/>
<dbReference type="Pfam" id="PF13715">
    <property type="entry name" value="CarbopepD_reg_2"/>
    <property type="match status" value="1"/>
</dbReference>
<evidence type="ECO:0000259" key="13">
    <source>
        <dbReference type="Pfam" id="PF00593"/>
    </source>
</evidence>
<evidence type="ECO:0000256" key="8">
    <source>
        <dbReference type="ARBA" id="ARBA00023170"/>
    </source>
</evidence>
<keyword evidence="4 10" id="KW-0812">Transmembrane</keyword>
<dbReference type="Gene3D" id="2.40.170.20">
    <property type="entry name" value="TonB-dependent receptor, beta-barrel domain"/>
    <property type="match status" value="1"/>
</dbReference>
<sequence>MVCITICCISLNSFAQSLTAVSGNVKNSGTKESIAAVSVMVKGSSAGAYTDDRGNFKFTTTQKPPFTLVVSSIGYETKEVEFNGEASISIELTVSYALGQDIVVAATRLPQRIMEAPVSIDRVNSSTIRNTPGASYYDALNNLKGVDITTSSYTFKTVSTRGFNGSGNYRFNQLVDGMDNAAPALNFSVGNVIGLSELDVDNMELLSGASSALYGSGGMNGTLLVTSKDPFKYQGVSFQIKQGVNHVSDYRHDASPFYDWSLRWGKKISEKFAFKVGAEYIKADDWQADDSTNLLRTNVLSKIIPGTRASDPNYDGVNVFGDEASANMNAFANVVQYQTQQGILAATGGTLDIVNYLNTYLPSPMPTPDQVTAAIGGLYNIDPSGGLAQSTTNLLPFYLGLRNNIYGSQNVSRTGYYEKDIVNYDAKNLKFTAGLYFNITNSTQLSLTGNWGSGTSVYTGADRYSLKNFRIGQYKLEIKSKNWFFRGYTTQENSGDSYASTLTALAVNNAWKANSDWFGQYVGYYSGVVLGGGDAETAHAYARSKADSGRALPGSAAFNTAFNNSVTTSISKGGSQFADKSSLYQFEGQYNLTPYIKVIDVLVGASYRWYNLNSNGTIFADTMGSIKIGEFGGYVQLQKALLNDVLKLTASGRFDKNENFDGRFTPRVTASVKVAKDNRIRLSYQQAYRFPTNQDQWINLRTPGSLLIGSLPSFDDHYKFSSTNPVFTAESIVAYRDAYGQTGVPDPTKLVQVQLAKVGPESMQSFEIGYRGIIAKKLLIDAYYYTSKYKDFIGRVAVGGGASMDATKTYTELLSPFTTQNYSFVTNSTHPVTANGWGIGGEYAAGKGYTIKANIYGDQLKDVDEGFVAFFNTPKIRYNLGFGNPNAFKGIGFNILYKWQDKVDWEGTFGTGQIPSFGTMDFLLSYKIGKSKNLIKLGATNLFNNYYRNAFGNPYIGGLYYVSFGYNVF</sequence>
<keyword evidence="5 12" id="KW-0732">Signal</keyword>
<evidence type="ECO:0000256" key="2">
    <source>
        <dbReference type="ARBA" id="ARBA00022448"/>
    </source>
</evidence>
<comment type="subcellular location">
    <subcellularLocation>
        <location evidence="1 10">Cell outer membrane</location>
        <topology evidence="1 10">Multi-pass membrane protein</topology>
    </subcellularLocation>
</comment>
<dbReference type="InterPro" id="IPR036942">
    <property type="entry name" value="Beta-barrel_TonB_sf"/>
</dbReference>
<keyword evidence="7 10" id="KW-0472">Membrane</keyword>